<reference evidence="12 13" key="1">
    <citation type="journal article" date="2014" name="Genome Biol. Evol.">
        <title>The secreted proteins of Achlya hypogyna and Thraustotheca clavata identify the ancestral oomycete secretome and reveal gene acquisitions by horizontal gene transfer.</title>
        <authorList>
            <person name="Misner I."/>
            <person name="Blouin N."/>
            <person name="Leonard G."/>
            <person name="Richards T.A."/>
            <person name="Lane C.E."/>
        </authorList>
    </citation>
    <scope>NUCLEOTIDE SEQUENCE [LARGE SCALE GENOMIC DNA]</scope>
    <source>
        <strain evidence="12 13">ATCC 48635</strain>
    </source>
</reference>
<dbReference type="STRING" id="1202772.A0A1V9YR72"/>
<dbReference type="Proteomes" id="UP000243579">
    <property type="component" value="Unassembled WGS sequence"/>
</dbReference>
<dbReference type="OrthoDB" id="10251401at2759"/>
<dbReference type="EMBL" id="JNBR01001401">
    <property type="protein sequence ID" value="OQR88216.1"/>
    <property type="molecule type" value="Genomic_DNA"/>
</dbReference>
<gene>
    <name evidence="12" type="ORF">ACHHYP_07062</name>
</gene>
<feature type="domain" description="Nrap protein" evidence="9">
    <location>
        <begin position="562"/>
        <end position="704"/>
    </location>
</feature>
<dbReference type="GO" id="GO:0032040">
    <property type="term" value="C:small-subunit processome"/>
    <property type="evidence" value="ECO:0007669"/>
    <property type="project" value="TreeGrafter"/>
</dbReference>
<dbReference type="Pfam" id="PF17406">
    <property type="entry name" value="Nrap_D5"/>
    <property type="match status" value="1"/>
</dbReference>
<dbReference type="PANTHER" id="PTHR17972">
    <property type="entry name" value="NUCLEOLAR RNA-ASSOCIATED PROTEIN"/>
    <property type="match status" value="1"/>
</dbReference>
<dbReference type="Gene3D" id="1.10.1410.10">
    <property type="match status" value="1"/>
</dbReference>
<dbReference type="Gene3D" id="3.30.70.3030">
    <property type="match status" value="1"/>
</dbReference>
<evidence type="ECO:0000313" key="12">
    <source>
        <dbReference type="EMBL" id="OQR88216.1"/>
    </source>
</evidence>
<comment type="subcellular location">
    <subcellularLocation>
        <location evidence="1 5">Nucleus</location>
        <location evidence="1 5">Nucleolus</location>
    </subcellularLocation>
</comment>
<dbReference type="InterPro" id="IPR035368">
    <property type="entry name" value="Nrap_D3"/>
</dbReference>
<evidence type="ECO:0000259" key="8">
    <source>
        <dbReference type="Pfam" id="PF17404"/>
    </source>
</evidence>
<dbReference type="Pfam" id="PF17405">
    <property type="entry name" value="Nrap_D4"/>
    <property type="match status" value="1"/>
</dbReference>
<organism evidence="12 13">
    <name type="scientific">Achlya hypogyna</name>
    <name type="common">Oomycete</name>
    <name type="synonym">Protoachlya hypogyna</name>
    <dbReference type="NCBI Taxonomy" id="1202772"/>
    <lineage>
        <taxon>Eukaryota</taxon>
        <taxon>Sar</taxon>
        <taxon>Stramenopiles</taxon>
        <taxon>Oomycota</taxon>
        <taxon>Saprolegniomycetes</taxon>
        <taxon>Saprolegniales</taxon>
        <taxon>Achlyaceae</taxon>
        <taxon>Achlya</taxon>
    </lineage>
</organism>
<dbReference type="InterPro" id="IPR005554">
    <property type="entry name" value="NOL6/Upt22"/>
</dbReference>
<dbReference type="InterPro" id="IPR035367">
    <property type="entry name" value="Nrap_D2"/>
</dbReference>
<dbReference type="GO" id="GO:0006364">
    <property type="term" value="P:rRNA processing"/>
    <property type="evidence" value="ECO:0007669"/>
    <property type="project" value="TreeGrafter"/>
</dbReference>
<evidence type="ECO:0000259" key="9">
    <source>
        <dbReference type="Pfam" id="PF17405"/>
    </source>
</evidence>
<dbReference type="AlphaFoldDB" id="A0A1V9YR72"/>
<evidence type="ECO:0000256" key="3">
    <source>
        <dbReference type="ARBA" id="ARBA00022884"/>
    </source>
</evidence>
<dbReference type="InterPro" id="IPR035082">
    <property type="entry name" value="Nrap_D1"/>
</dbReference>
<evidence type="ECO:0000259" key="10">
    <source>
        <dbReference type="Pfam" id="PF17406"/>
    </source>
</evidence>
<accession>A0A1V9YR72</accession>
<feature type="domain" description="Nrap protein" evidence="8">
    <location>
        <begin position="396"/>
        <end position="536"/>
    </location>
</feature>
<dbReference type="InterPro" id="IPR035369">
    <property type="entry name" value="Nrap_D4"/>
</dbReference>
<feature type="domain" description="Nrap protein" evidence="11">
    <location>
        <begin position="890"/>
        <end position="1014"/>
    </location>
</feature>
<feature type="domain" description="Nrap protein" evidence="10">
    <location>
        <begin position="726"/>
        <end position="866"/>
    </location>
</feature>
<dbReference type="PANTHER" id="PTHR17972:SF0">
    <property type="entry name" value="NUCLEOLAR PROTEIN 6"/>
    <property type="match status" value="1"/>
</dbReference>
<dbReference type="Pfam" id="PF17407">
    <property type="entry name" value="Nrap_D6"/>
    <property type="match status" value="1"/>
</dbReference>
<dbReference type="Pfam" id="PF17404">
    <property type="entry name" value="Nrap_D3"/>
    <property type="match status" value="1"/>
</dbReference>
<name>A0A1V9YR72_ACHHY</name>
<comment type="similarity">
    <text evidence="2 5">Belongs to the NRAP family.</text>
</comment>
<evidence type="ECO:0000259" key="7">
    <source>
        <dbReference type="Pfam" id="PF17403"/>
    </source>
</evidence>
<evidence type="ECO:0000256" key="1">
    <source>
        <dbReference type="ARBA" id="ARBA00004604"/>
    </source>
</evidence>
<feature type="domain" description="Nrap protein" evidence="7">
    <location>
        <begin position="254"/>
        <end position="389"/>
    </location>
</feature>
<evidence type="ECO:0000259" key="6">
    <source>
        <dbReference type="Pfam" id="PF03813"/>
    </source>
</evidence>
<protein>
    <submittedName>
        <fullName evidence="12">Nucleolar protein 6</fullName>
    </submittedName>
</protein>
<dbReference type="GO" id="GO:0034456">
    <property type="term" value="C:UTP-C complex"/>
    <property type="evidence" value="ECO:0007669"/>
    <property type="project" value="TreeGrafter"/>
</dbReference>
<evidence type="ECO:0000259" key="11">
    <source>
        <dbReference type="Pfam" id="PF17407"/>
    </source>
</evidence>
<keyword evidence="13" id="KW-1185">Reference proteome</keyword>
<dbReference type="Pfam" id="PF03813">
    <property type="entry name" value="Nrap"/>
    <property type="match status" value="1"/>
</dbReference>
<dbReference type="GO" id="GO:0003723">
    <property type="term" value="F:RNA binding"/>
    <property type="evidence" value="ECO:0007669"/>
    <property type="project" value="UniProtKB-KW"/>
</dbReference>
<dbReference type="InterPro" id="IPR035371">
    <property type="entry name" value="Nrap_D6"/>
</dbReference>
<dbReference type="GO" id="GO:0006409">
    <property type="term" value="P:tRNA export from nucleus"/>
    <property type="evidence" value="ECO:0007669"/>
    <property type="project" value="TreeGrafter"/>
</dbReference>
<feature type="domain" description="Nrap protein" evidence="6">
    <location>
        <begin position="116"/>
        <end position="249"/>
    </location>
</feature>
<sequence length="1019" mass="110433">MNAAPTKQELQQLKAADPTAASAANFLQLQTEQLLEEVAVDYGKFAAVGVALHALKACFDALPAQHVTASCVAMAGLPVRHFLKEVSLPFAPPARLDIVGSYTLRHGISLGGPVVVDVAVEMPASCFLPKDILNYRYHDKRNLYLGVLAGALQALEFDGGRASVRAASFHGDAAKPILVLQLPKKVKGAAVHIHIYPVVAADCFDAAKLNPGRSNLRQGESPMPTPRYSNAVLEDMRVVAHLKALHAVAAQSPAFVQACMLVKVWLRQRNVQMNGFQGTMVLLYLVQTKKIHLTTAPDAMFKIWLHFIATLNLRTPLVFPADGDVVPTAAALEAFAAAFDVVLLDASNRLNLLASLSAAGAAEVQWLAQQSAAWLGRGTLEAFQRVFIQHHSVWARYDEYVTVPLPADWTVLETTPDTAWADRVARLAAEALGNRVARVRAITPALSSWSLSQSRVLPAAVTLGLSLVPEHAQRVVDKGPDAEDSAAAATFRAFWKSKAELRRFKDGAIVETVVWDDVKPHEIVGAIVDYIVHAHHPCTGRITSSNATLLEPDADPAAFATHVPALHKAWNALGATLRSLDDVLPLKVKDAQPLSPAFRYTSAQPPRPHPLASTSPVSVGAKFISTVVDPVVVLLQFESSSSWPTTAAALAKAKLGFYVHLAHALESHRSGDYACHAFDEGVDVAAAGFVFRLVLLTERDRALAPCLARQYGAAHATQLHALQGRHPSFAPTVRFARAWLESQLCGALISHEATELLVAALFVSAEAPPLSLLSGFTRFLHLLAAHPWADEPLVVDLQQAWTDADHREARKRFDASASQPATHPGLFIAASYEAMTDLSSWTRAAVHADERALVQRLVALARATSAAWLNWLRSGGVPHGWQACFGHVMDYDVVLHLDTDALPPPKLHCASKGPFGMAYYKNMRPDASALFIGFDPLADVVRVLQERLADFALVFANREVIALRWKPTAFLPARFRVMKATHLLPLADDSGAAVPAIFSLLREVQQMTHGIVARTELKT</sequence>
<dbReference type="GO" id="GO:0032545">
    <property type="term" value="C:CURI complex"/>
    <property type="evidence" value="ECO:0007669"/>
    <property type="project" value="TreeGrafter"/>
</dbReference>
<keyword evidence="4 5" id="KW-0539">Nucleus</keyword>
<dbReference type="Pfam" id="PF17403">
    <property type="entry name" value="Nrap_D2"/>
    <property type="match status" value="1"/>
</dbReference>
<evidence type="ECO:0000256" key="5">
    <source>
        <dbReference type="RuleBase" id="RU364032"/>
    </source>
</evidence>
<evidence type="ECO:0000313" key="13">
    <source>
        <dbReference type="Proteomes" id="UP000243579"/>
    </source>
</evidence>
<dbReference type="InterPro" id="IPR035370">
    <property type="entry name" value="Nrap_D5"/>
</dbReference>
<comment type="caution">
    <text evidence="12">The sequence shown here is derived from an EMBL/GenBank/DDBJ whole genome shotgun (WGS) entry which is preliminary data.</text>
</comment>
<proteinExistence type="inferred from homology"/>
<keyword evidence="3 5" id="KW-0694">RNA-binding</keyword>
<evidence type="ECO:0000256" key="4">
    <source>
        <dbReference type="ARBA" id="ARBA00023242"/>
    </source>
</evidence>
<evidence type="ECO:0000256" key="2">
    <source>
        <dbReference type="ARBA" id="ARBA00006674"/>
    </source>
</evidence>